<accession>A0A6A4H2C2</accession>
<keyword evidence="3" id="KW-1185">Reference proteome</keyword>
<evidence type="ECO:0000313" key="2">
    <source>
        <dbReference type="EMBL" id="KAE9391843.1"/>
    </source>
</evidence>
<feature type="compositionally biased region" description="Acidic residues" evidence="1">
    <location>
        <begin position="93"/>
        <end position="102"/>
    </location>
</feature>
<feature type="non-terminal residue" evidence="2">
    <location>
        <position position="1"/>
    </location>
</feature>
<evidence type="ECO:0000313" key="3">
    <source>
        <dbReference type="Proteomes" id="UP000799118"/>
    </source>
</evidence>
<name>A0A6A4H2C2_9AGAR</name>
<proteinExistence type="predicted"/>
<protein>
    <submittedName>
        <fullName evidence="2">Uncharacterized protein</fullName>
    </submittedName>
</protein>
<feature type="compositionally biased region" description="Basic and acidic residues" evidence="1">
    <location>
        <begin position="175"/>
        <end position="184"/>
    </location>
</feature>
<evidence type="ECO:0000256" key="1">
    <source>
        <dbReference type="SAM" id="MobiDB-lite"/>
    </source>
</evidence>
<feature type="region of interest" description="Disordered" evidence="1">
    <location>
        <begin position="49"/>
        <end position="109"/>
    </location>
</feature>
<dbReference type="Proteomes" id="UP000799118">
    <property type="component" value="Unassembled WGS sequence"/>
</dbReference>
<dbReference type="EMBL" id="ML769612">
    <property type="protein sequence ID" value="KAE9391843.1"/>
    <property type="molecule type" value="Genomic_DNA"/>
</dbReference>
<feature type="non-terminal residue" evidence="2">
    <location>
        <position position="226"/>
    </location>
</feature>
<gene>
    <name evidence="2" type="ORF">BT96DRAFT_791059</name>
</gene>
<reference evidence="2" key="1">
    <citation type="journal article" date="2019" name="Environ. Microbiol.">
        <title>Fungal ecological strategies reflected in gene transcription - a case study of two litter decomposers.</title>
        <authorList>
            <person name="Barbi F."/>
            <person name="Kohler A."/>
            <person name="Barry K."/>
            <person name="Baskaran P."/>
            <person name="Daum C."/>
            <person name="Fauchery L."/>
            <person name="Ihrmark K."/>
            <person name="Kuo A."/>
            <person name="LaButti K."/>
            <person name="Lipzen A."/>
            <person name="Morin E."/>
            <person name="Grigoriev I.V."/>
            <person name="Henrissat B."/>
            <person name="Lindahl B."/>
            <person name="Martin F."/>
        </authorList>
    </citation>
    <scope>NUCLEOTIDE SEQUENCE</scope>
    <source>
        <strain evidence="2">JB14</strain>
    </source>
</reference>
<sequence length="226" mass="25682">SKVNKGENDDPLRRRFANALQWYMSLNDMATAHINTTLQRVHVEIIPEAGEGLDSEDEQRPRAARQQGVSMEEVVDEDVEERESRKRCRSDSDSAEEWDPSEDQPTLSRPSEYLRSRCPLCFGGMKCIIVAADACFTQKHSAQKGGRDPPRTHPNSYFIPEEEVNAWKHYADCVRSRKQSEAPPRKRTKGDTTQVNDEEQDHCEEGLRVPKSVLDGYLASFTAADE</sequence>
<feature type="region of interest" description="Disordered" evidence="1">
    <location>
        <begin position="175"/>
        <end position="206"/>
    </location>
</feature>
<dbReference type="AlphaFoldDB" id="A0A6A4H2C2"/>
<organism evidence="2 3">
    <name type="scientific">Gymnopus androsaceus JB14</name>
    <dbReference type="NCBI Taxonomy" id="1447944"/>
    <lineage>
        <taxon>Eukaryota</taxon>
        <taxon>Fungi</taxon>
        <taxon>Dikarya</taxon>
        <taxon>Basidiomycota</taxon>
        <taxon>Agaricomycotina</taxon>
        <taxon>Agaricomycetes</taxon>
        <taxon>Agaricomycetidae</taxon>
        <taxon>Agaricales</taxon>
        <taxon>Marasmiineae</taxon>
        <taxon>Omphalotaceae</taxon>
        <taxon>Gymnopus</taxon>
    </lineage>
</organism>
<dbReference type="OrthoDB" id="2666777at2759"/>